<keyword evidence="5 6" id="KW-0472">Membrane</keyword>
<dbReference type="AlphaFoldDB" id="A0A3Q7IIU6"/>
<reference evidence="7" key="1">
    <citation type="journal article" date="2012" name="Nature">
        <title>The tomato genome sequence provides insights into fleshy fruit evolution.</title>
        <authorList>
            <consortium name="Tomato Genome Consortium"/>
        </authorList>
    </citation>
    <scope>NUCLEOTIDE SEQUENCE [LARGE SCALE GENOMIC DNA]</scope>
    <source>
        <strain evidence="7">cv. Heinz 1706</strain>
    </source>
</reference>
<keyword evidence="4 6" id="KW-1133">Transmembrane helix</keyword>
<dbReference type="PANTHER" id="PTHR30371:SF0">
    <property type="entry name" value="SEC-INDEPENDENT PROTEIN TRANSLOCASE PROTEIN TATC, CHLOROPLASTIC-RELATED"/>
    <property type="match status" value="1"/>
</dbReference>
<evidence type="ECO:0000256" key="4">
    <source>
        <dbReference type="ARBA" id="ARBA00022989"/>
    </source>
</evidence>
<evidence type="ECO:0000256" key="2">
    <source>
        <dbReference type="ARBA" id="ARBA00008882"/>
    </source>
</evidence>
<dbReference type="GO" id="GO:0016020">
    <property type="term" value="C:membrane"/>
    <property type="evidence" value="ECO:0007669"/>
    <property type="project" value="UniProtKB-SubCell"/>
</dbReference>
<comment type="subcellular location">
    <subcellularLocation>
        <location evidence="1">Membrane</location>
        <topology evidence="1">Multi-pass membrane protein</topology>
    </subcellularLocation>
</comment>
<keyword evidence="8" id="KW-1185">Reference proteome</keyword>
<evidence type="ECO:0000313" key="7">
    <source>
        <dbReference type="EnsemblPlants" id="Solyc10g062070.1.1.1"/>
    </source>
</evidence>
<comment type="similarity">
    <text evidence="2">Belongs to the TatC family.</text>
</comment>
<dbReference type="Proteomes" id="UP000004994">
    <property type="component" value="Chromosome 10"/>
</dbReference>
<evidence type="ECO:0000256" key="5">
    <source>
        <dbReference type="ARBA" id="ARBA00023136"/>
    </source>
</evidence>
<dbReference type="InParanoid" id="A0A3Q7IIU6"/>
<evidence type="ECO:0000256" key="6">
    <source>
        <dbReference type="SAM" id="Phobius"/>
    </source>
</evidence>
<feature type="transmembrane region" description="Helical" evidence="6">
    <location>
        <begin position="49"/>
        <end position="71"/>
    </location>
</feature>
<keyword evidence="3 6" id="KW-0812">Transmembrane</keyword>
<dbReference type="PANTHER" id="PTHR30371">
    <property type="entry name" value="SEC-INDEPENDENT PROTEIN TRANSLOCASE PROTEIN TATC"/>
    <property type="match status" value="1"/>
</dbReference>
<evidence type="ECO:0000256" key="1">
    <source>
        <dbReference type="ARBA" id="ARBA00004141"/>
    </source>
</evidence>
<dbReference type="OMA" id="PVIVIHF"/>
<protein>
    <submittedName>
        <fullName evidence="7">Uncharacterized protein</fullName>
    </submittedName>
</protein>
<dbReference type="Gramene" id="Solyc10g062070.1.1">
    <property type="protein sequence ID" value="Solyc10g062070.1.1.1"/>
    <property type="gene ID" value="Solyc10g062070.1"/>
</dbReference>
<organism evidence="7">
    <name type="scientific">Solanum lycopersicum</name>
    <name type="common">Tomato</name>
    <name type="synonym">Lycopersicon esculentum</name>
    <dbReference type="NCBI Taxonomy" id="4081"/>
    <lineage>
        <taxon>Eukaryota</taxon>
        <taxon>Viridiplantae</taxon>
        <taxon>Streptophyta</taxon>
        <taxon>Embryophyta</taxon>
        <taxon>Tracheophyta</taxon>
        <taxon>Spermatophyta</taxon>
        <taxon>Magnoliopsida</taxon>
        <taxon>eudicotyledons</taxon>
        <taxon>Gunneridae</taxon>
        <taxon>Pentapetalae</taxon>
        <taxon>asterids</taxon>
        <taxon>lamiids</taxon>
        <taxon>Solanales</taxon>
        <taxon>Solanaceae</taxon>
        <taxon>Solanoideae</taxon>
        <taxon>Solaneae</taxon>
        <taxon>Solanum</taxon>
        <taxon>Solanum subgen. Lycopersicon</taxon>
    </lineage>
</organism>
<evidence type="ECO:0000313" key="8">
    <source>
        <dbReference type="Proteomes" id="UP000004994"/>
    </source>
</evidence>
<evidence type="ECO:0000256" key="3">
    <source>
        <dbReference type="ARBA" id="ARBA00022692"/>
    </source>
</evidence>
<name>A0A3Q7IIU6_SOLLC</name>
<accession>A0A3Q7IIU6</accession>
<dbReference type="EnsemblPlants" id="Solyc10g062070.1.1">
    <property type="protein sequence ID" value="Solyc10g062070.1.1.1"/>
    <property type="gene ID" value="Solyc10g062070.1"/>
</dbReference>
<dbReference type="STRING" id="4081.A0A3Q7IIU6"/>
<dbReference type="InterPro" id="IPR002033">
    <property type="entry name" value="TatC"/>
</dbReference>
<dbReference type="PaxDb" id="4081-Solyc10g062070.1.1"/>
<proteinExistence type="inferred from homology"/>
<sequence>MLPVPVIVIHFPEPRGLSLETSTNYHHFLIVFQLLTTVLFTPPDIWCQIVAPFLIFLIIKLGIFVAWIVQVREERWTSGMRESNSIDKLEE</sequence>
<reference evidence="7" key="2">
    <citation type="submission" date="2019-01" db="UniProtKB">
        <authorList>
            <consortium name="EnsemblPlants"/>
        </authorList>
    </citation>
    <scope>IDENTIFICATION</scope>
    <source>
        <strain evidence="7">cv. Heinz 1706</strain>
    </source>
</reference>